<accession>A0AAD4NHP2</accession>
<reference evidence="4" key="1">
    <citation type="submission" date="2022-01" db="EMBL/GenBank/DDBJ databases">
        <title>Genome Sequence Resource for Two Populations of Ditylenchus destructor, the Migratory Endoparasitic Phytonematode.</title>
        <authorList>
            <person name="Zhang H."/>
            <person name="Lin R."/>
            <person name="Xie B."/>
        </authorList>
    </citation>
    <scope>NUCLEOTIDE SEQUENCE</scope>
    <source>
        <strain evidence="4">BazhouSP</strain>
    </source>
</reference>
<comment type="caution">
    <text evidence="4">The sequence shown here is derived from an EMBL/GenBank/DDBJ whole genome shotgun (WGS) entry which is preliminary data.</text>
</comment>
<dbReference type="InterPro" id="IPR036390">
    <property type="entry name" value="WH_DNA-bd_sf"/>
</dbReference>
<organism evidence="4 5">
    <name type="scientific">Ditylenchus destructor</name>
    <dbReference type="NCBI Taxonomy" id="166010"/>
    <lineage>
        <taxon>Eukaryota</taxon>
        <taxon>Metazoa</taxon>
        <taxon>Ecdysozoa</taxon>
        <taxon>Nematoda</taxon>
        <taxon>Chromadorea</taxon>
        <taxon>Rhabditida</taxon>
        <taxon>Tylenchina</taxon>
        <taxon>Tylenchomorpha</taxon>
        <taxon>Sphaerularioidea</taxon>
        <taxon>Anguinidae</taxon>
        <taxon>Anguininae</taxon>
        <taxon>Ditylenchus</taxon>
    </lineage>
</organism>
<dbReference type="FunFam" id="1.10.10.10:FF:000029">
    <property type="entry name" value="Proliferation-associated 2G4, a"/>
    <property type="match status" value="1"/>
</dbReference>
<dbReference type="InterPro" id="IPR036005">
    <property type="entry name" value="Creatinase/aminopeptidase-like"/>
</dbReference>
<feature type="region of interest" description="Disordered" evidence="2">
    <location>
        <begin position="1"/>
        <end position="34"/>
    </location>
</feature>
<dbReference type="SUPFAM" id="SSF46785">
    <property type="entry name" value="Winged helix' DNA-binding domain"/>
    <property type="match status" value="1"/>
</dbReference>
<evidence type="ECO:0000259" key="3">
    <source>
        <dbReference type="Pfam" id="PF00557"/>
    </source>
</evidence>
<dbReference type="SUPFAM" id="SSF55920">
    <property type="entry name" value="Creatinase/aminopeptidase"/>
    <property type="match status" value="1"/>
</dbReference>
<dbReference type="AlphaFoldDB" id="A0AAD4NHP2"/>
<dbReference type="EMBL" id="JAKKPZ010000002">
    <property type="protein sequence ID" value="KAI1726566.1"/>
    <property type="molecule type" value="Genomic_DNA"/>
</dbReference>
<feature type="compositionally biased region" description="Basic and acidic residues" evidence="2">
    <location>
        <begin position="393"/>
        <end position="406"/>
    </location>
</feature>
<dbReference type="InterPro" id="IPR036388">
    <property type="entry name" value="WH-like_DNA-bd_sf"/>
</dbReference>
<feature type="compositionally biased region" description="Low complexity" evidence="2">
    <location>
        <begin position="407"/>
        <end position="416"/>
    </location>
</feature>
<dbReference type="Gene3D" id="1.10.10.10">
    <property type="entry name" value="Winged helix-like DNA-binding domain superfamily/Winged helix DNA-binding domain"/>
    <property type="match status" value="1"/>
</dbReference>
<evidence type="ECO:0000313" key="5">
    <source>
        <dbReference type="Proteomes" id="UP001201812"/>
    </source>
</evidence>
<feature type="compositionally biased region" description="Low complexity" evidence="2">
    <location>
        <begin position="11"/>
        <end position="25"/>
    </location>
</feature>
<proteinExistence type="inferred from homology"/>
<comment type="similarity">
    <text evidence="1">Belongs to the peptidase M24 family.</text>
</comment>
<keyword evidence="5" id="KW-1185">Reference proteome</keyword>
<dbReference type="Proteomes" id="UP001201812">
    <property type="component" value="Unassembled WGS sequence"/>
</dbReference>
<dbReference type="InterPro" id="IPR004545">
    <property type="entry name" value="PA2G4"/>
</dbReference>
<feature type="region of interest" description="Disordered" evidence="2">
    <location>
        <begin position="384"/>
        <end position="416"/>
    </location>
</feature>
<dbReference type="InterPro" id="IPR047113">
    <property type="entry name" value="PA2G4/ARX1"/>
</dbReference>
<dbReference type="InterPro" id="IPR000994">
    <property type="entry name" value="Pept_M24"/>
</dbReference>
<dbReference type="Pfam" id="PF00557">
    <property type="entry name" value="Peptidase_M24"/>
    <property type="match status" value="1"/>
</dbReference>
<evidence type="ECO:0000256" key="1">
    <source>
        <dbReference type="ARBA" id="ARBA00007319"/>
    </source>
</evidence>
<protein>
    <submittedName>
        <fullName evidence="4">Metallopeptidase family m24 domain-containing protein</fullName>
    </submittedName>
</protein>
<gene>
    <name evidence="4" type="ORF">DdX_03288</name>
</gene>
<evidence type="ECO:0000256" key="2">
    <source>
        <dbReference type="SAM" id="MobiDB-lite"/>
    </source>
</evidence>
<dbReference type="Gene3D" id="3.90.230.10">
    <property type="entry name" value="Creatinase/methionine aminopeptidase superfamily"/>
    <property type="match status" value="1"/>
</dbReference>
<dbReference type="PANTHER" id="PTHR10804">
    <property type="entry name" value="PROTEASE FAMILY M24 METHIONYL AMINOPEPTIDASE, AMINOPEPTIDASE P"/>
    <property type="match status" value="1"/>
</dbReference>
<feature type="compositionally biased region" description="Basic and acidic residues" evidence="2">
    <location>
        <begin position="1"/>
        <end position="10"/>
    </location>
</feature>
<name>A0AAD4NHP2_9BILA</name>
<sequence length="416" mass="45973">MSSKEKRDQSSDSSSSGTSSTSSGGDTKDTKPSNDVVLTKYNMAAEIVNNVLKELLAEVKSGADVTQLCKMGDTKVEERTQKAFKNQKDVPKGIAFPTCVSVNNCVCHFSPLSSEPPMVLKDGDVVKIDLGAHIDGYIASVAHTVVVGASKENKVTGKKANVILAAYNAMEMVLRMLRPEKGFKNTEVSEHISKLASAYGTTPIENMLSHEMERLKINGEKQIIQNPSDEQKSKIEKCTFENFEVYAVDLLISTGEGKAKTQDSRTTVYKKTDDFVYSLKMKASREFLSKATQKFGVMPFSLRLFDDEVKAKMGVLECEKHGLMQPYQVLYEKEGEIVAQFKTTAIIMPSGIFKITGFPLDTSLFDCDVKIEDENLLSLLRGQLKPKKKKPTAKKEEENDKKEAKTTTKAKPTTKA</sequence>
<dbReference type="FunFam" id="3.90.230.10:FF:000013">
    <property type="entry name" value="DNA-binding protein, 42 kDa"/>
    <property type="match status" value="1"/>
</dbReference>
<dbReference type="NCBIfam" id="TIGR00495">
    <property type="entry name" value="crvDNA_42K"/>
    <property type="match status" value="1"/>
</dbReference>
<dbReference type="PANTHER" id="PTHR10804:SF11">
    <property type="entry name" value="PROLIFERATION-ASSOCIATED PROTEIN 2G4"/>
    <property type="match status" value="1"/>
</dbReference>
<evidence type="ECO:0000313" key="4">
    <source>
        <dbReference type="EMBL" id="KAI1726566.1"/>
    </source>
</evidence>
<dbReference type="CDD" id="cd01089">
    <property type="entry name" value="PA2G4-like"/>
    <property type="match status" value="1"/>
</dbReference>
<feature type="domain" description="Peptidase M24" evidence="3">
    <location>
        <begin position="42"/>
        <end position="229"/>
    </location>
</feature>